<comment type="caution">
    <text evidence="1">The sequence shown here is derived from an EMBL/GenBank/DDBJ whole genome shotgun (WGS) entry which is preliminary data.</text>
</comment>
<proteinExistence type="predicted"/>
<reference evidence="1 2" key="2">
    <citation type="journal article" date="2022" name="Mol. Ecol. Resour.">
        <title>The genomes of chicory, endive, great burdock and yacon provide insights into Asteraceae paleo-polyploidization history and plant inulin production.</title>
        <authorList>
            <person name="Fan W."/>
            <person name="Wang S."/>
            <person name="Wang H."/>
            <person name="Wang A."/>
            <person name="Jiang F."/>
            <person name="Liu H."/>
            <person name="Zhao H."/>
            <person name="Xu D."/>
            <person name="Zhang Y."/>
        </authorList>
    </citation>
    <scope>NUCLEOTIDE SEQUENCE [LARGE SCALE GENOMIC DNA]</scope>
    <source>
        <strain evidence="2">cv. Yunnan</strain>
        <tissue evidence="1">Leaves</tissue>
    </source>
</reference>
<dbReference type="EMBL" id="CM042018">
    <property type="protein sequence ID" value="KAI3829474.1"/>
    <property type="molecule type" value="Genomic_DNA"/>
</dbReference>
<keyword evidence="2" id="KW-1185">Reference proteome</keyword>
<sequence>MQKDCLTSDRKGNFEWSSKWRRQLRGGAEESQYVDLMNELLEFSWSNEKDKWIWDLGIEEVFQVPESDKIATRFVDMDR</sequence>
<dbReference type="Proteomes" id="UP001056120">
    <property type="component" value="Linkage Group LG01"/>
</dbReference>
<name>A0ACB9KB42_9ASTR</name>
<organism evidence="1 2">
    <name type="scientific">Smallanthus sonchifolius</name>
    <dbReference type="NCBI Taxonomy" id="185202"/>
    <lineage>
        <taxon>Eukaryota</taxon>
        <taxon>Viridiplantae</taxon>
        <taxon>Streptophyta</taxon>
        <taxon>Embryophyta</taxon>
        <taxon>Tracheophyta</taxon>
        <taxon>Spermatophyta</taxon>
        <taxon>Magnoliopsida</taxon>
        <taxon>eudicotyledons</taxon>
        <taxon>Gunneridae</taxon>
        <taxon>Pentapetalae</taxon>
        <taxon>asterids</taxon>
        <taxon>campanulids</taxon>
        <taxon>Asterales</taxon>
        <taxon>Asteraceae</taxon>
        <taxon>Asteroideae</taxon>
        <taxon>Heliantheae alliance</taxon>
        <taxon>Millerieae</taxon>
        <taxon>Smallanthus</taxon>
    </lineage>
</organism>
<gene>
    <name evidence="1" type="ORF">L1987_03599</name>
</gene>
<evidence type="ECO:0000313" key="2">
    <source>
        <dbReference type="Proteomes" id="UP001056120"/>
    </source>
</evidence>
<reference evidence="2" key="1">
    <citation type="journal article" date="2022" name="Mol. Ecol. Resour.">
        <title>The genomes of chicory, endive, great burdock and yacon provide insights into Asteraceae palaeo-polyploidization history and plant inulin production.</title>
        <authorList>
            <person name="Fan W."/>
            <person name="Wang S."/>
            <person name="Wang H."/>
            <person name="Wang A."/>
            <person name="Jiang F."/>
            <person name="Liu H."/>
            <person name="Zhao H."/>
            <person name="Xu D."/>
            <person name="Zhang Y."/>
        </authorList>
    </citation>
    <scope>NUCLEOTIDE SEQUENCE [LARGE SCALE GENOMIC DNA]</scope>
    <source>
        <strain evidence="2">cv. Yunnan</strain>
    </source>
</reference>
<accession>A0ACB9KB42</accession>
<evidence type="ECO:0000313" key="1">
    <source>
        <dbReference type="EMBL" id="KAI3829474.1"/>
    </source>
</evidence>
<protein>
    <submittedName>
        <fullName evidence="1">Uncharacterized protein</fullName>
    </submittedName>
</protein>